<dbReference type="eggNOG" id="COG0557">
    <property type="taxonomic scope" value="Bacteria"/>
</dbReference>
<evidence type="ECO:0000259" key="9">
    <source>
        <dbReference type="PROSITE" id="PS50126"/>
    </source>
</evidence>
<gene>
    <name evidence="8" type="primary">rnr</name>
    <name evidence="10" type="ORF">CDSE_0615</name>
</gene>
<dbReference type="GO" id="GO:0005829">
    <property type="term" value="C:cytosol"/>
    <property type="evidence" value="ECO:0007669"/>
    <property type="project" value="TreeGrafter"/>
</dbReference>
<dbReference type="InterPro" id="IPR012340">
    <property type="entry name" value="NA-bd_OB-fold"/>
</dbReference>
<evidence type="ECO:0000256" key="8">
    <source>
        <dbReference type="HAMAP-Rule" id="MF_01895"/>
    </source>
</evidence>
<dbReference type="NCBIfam" id="TIGR00358">
    <property type="entry name" value="3_prime_RNase"/>
    <property type="match status" value="1"/>
</dbReference>
<dbReference type="GO" id="GO:0003723">
    <property type="term" value="F:RNA binding"/>
    <property type="evidence" value="ECO:0007669"/>
    <property type="project" value="UniProtKB-UniRule"/>
</dbReference>
<accession>M1L2D8</accession>
<evidence type="ECO:0000256" key="7">
    <source>
        <dbReference type="ARBA" id="ARBA00022884"/>
    </source>
</evidence>
<dbReference type="HAMAP" id="MF_01895">
    <property type="entry name" value="RNase_R"/>
    <property type="match status" value="1"/>
</dbReference>
<dbReference type="Gene3D" id="2.40.50.140">
    <property type="entry name" value="Nucleic acid-binding proteins"/>
    <property type="match status" value="2"/>
</dbReference>
<dbReference type="PROSITE" id="PS01175">
    <property type="entry name" value="RIBONUCLEASE_II"/>
    <property type="match status" value="1"/>
</dbReference>
<dbReference type="Proteomes" id="UP000011547">
    <property type="component" value="Chromosome"/>
</dbReference>
<evidence type="ECO:0000256" key="3">
    <source>
        <dbReference type="ARBA" id="ARBA00022490"/>
    </source>
</evidence>
<sequence length="728" mass="84802">MAKSKKNNNNNLIPDWFDKNIPSREEILSLLRSNKEKLKEVDLINALSIKKDTSIEKLKKRLFMMYKDGQIYFDNNHNILLSENNNFIKGIVNYKKDGSGFLANEDNLNIFLNKKEMRKVFNGDVVFVKKIRNIKKEKEQYIEGKIVEIIKHKSEKIIGKITKIDNKNFLMPIEPKYISNIIINDNCLEEGQIVIVSINKQPTKYSLPEGIIEEVLGDINDPQMGFKIATKKYNIQDHFSKEVLKESNQFTETISNYDNNERVDLCDMPFITIDDEDARDFDDALYCTSDNNSHNNETWKIFVAIADVSHYIKPNSELDKEAVKRGTSIYFANHVIPMLPENISNNICSLLPNKKRLVIVCELLVTKTNLEKKETNIENYKFYKAIIRSKARTTYEEVNNTLLNYDVNLPIQVKENIRNLNEACKILLESRKKRGAIEFEFPETKIICNENNSIKEIIKKERSYSHKIVEEFMLAANNCAAKFISKNKGCFLYRIHPKPSDKSLKNLESFLKSQNLQINQYNFSISKDINNFLNNIKDHENFNVIQIGCLQAMQTASYNPDNIGHFGLSYESYTHFTSPIRRYPDLLNHRIIKSILNKNTDIENVDSKCYIKLGAKMSEYERRADEVSRYGNNWLLHSFLKKYVGKSFHGVITNILNFGIFVTLDNVHIDGMIHISELEKINFKYYKNKNYFYNKDYNISYNIGNKIEVFIKNIYPEKGQVVLGLNNL</sequence>
<dbReference type="InterPro" id="IPR013223">
    <property type="entry name" value="RNase_B_OB_dom"/>
</dbReference>
<keyword evidence="11" id="KW-1185">Reference proteome</keyword>
<dbReference type="KEGG" id="kde:CDSE_0615"/>
<dbReference type="PATRIC" id="fig|1208919.3.peg.351"/>
<evidence type="ECO:0000256" key="1">
    <source>
        <dbReference type="ARBA" id="ARBA00001849"/>
    </source>
</evidence>
<dbReference type="InterPro" id="IPR001900">
    <property type="entry name" value="RNase_II/R"/>
</dbReference>
<dbReference type="EMBL" id="CP003803">
    <property type="protein sequence ID" value="AGF46913.1"/>
    <property type="molecule type" value="Genomic_DNA"/>
</dbReference>
<dbReference type="Pfam" id="PF17876">
    <property type="entry name" value="CSD2"/>
    <property type="match status" value="1"/>
</dbReference>
<dbReference type="PROSITE" id="PS50126">
    <property type="entry name" value="S1"/>
    <property type="match status" value="1"/>
</dbReference>
<dbReference type="SMART" id="SM00955">
    <property type="entry name" value="RNB"/>
    <property type="match status" value="1"/>
</dbReference>
<comment type="similarity">
    <text evidence="8">Belongs to the RNR ribonuclease family. RNase R subfamily.</text>
</comment>
<proteinExistence type="inferred from homology"/>
<comment type="catalytic activity">
    <reaction evidence="1 8">
        <text>Exonucleolytic cleavage in the 3'- to 5'-direction to yield nucleoside 5'-phosphates.</text>
        <dbReference type="EC" id="3.1.13.1"/>
    </reaction>
</comment>
<keyword evidence="7 8" id="KW-0694">RNA-binding</keyword>
<evidence type="ECO:0000256" key="2">
    <source>
        <dbReference type="ARBA" id="ARBA00004496"/>
    </source>
</evidence>
<dbReference type="GO" id="GO:0006402">
    <property type="term" value="P:mRNA catabolic process"/>
    <property type="evidence" value="ECO:0007669"/>
    <property type="project" value="TreeGrafter"/>
</dbReference>
<evidence type="ECO:0000313" key="10">
    <source>
        <dbReference type="EMBL" id="AGF46913.1"/>
    </source>
</evidence>
<dbReference type="Pfam" id="PF00773">
    <property type="entry name" value="RNB"/>
    <property type="match status" value="1"/>
</dbReference>
<dbReference type="PANTHER" id="PTHR23355:SF9">
    <property type="entry name" value="DIS3-LIKE EXONUCLEASE 2"/>
    <property type="match status" value="1"/>
</dbReference>
<dbReference type="InterPro" id="IPR050180">
    <property type="entry name" value="RNR_Ribonuclease"/>
</dbReference>
<dbReference type="AlphaFoldDB" id="M1L2D8"/>
<comment type="subcellular location">
    <subcellularLocation>
        <location evidence="2 8">Cytoplasm</location>
    </subcellularLocation>
</comment>
<dbReference type="Pfam" id="PF08206">
    <property type="entry name" value="OB_RNB"/>
    <property type="match status" value="1"/>
</dbReference>
<evidence type="ECO:0000256" key="5">
    <source>
        <dbReference type="ARBA" id="ARBA00022801"/>
    </source>
</evidence>
<dbReference type="RefSeq" id="WP_015396324.1">
    <property type="nucleotide sequence ID" value="NC_020294.1"/>
</dbReference>
<dbReference type="InterPro" id="IPR011805">
    <property type="entry name" value="RNase_R"/>
</dbReference>
<dbReference type="Pfam" id="PF00575">
    <property type="entry name" value="S1"/>
    <property type="match status" value="1"/>
</dbReference>
<evidence type="ECO:0000256" key="4">
    <source>
        <dbReference type="ARBA" id="ARBA00022722"/>
    </source>
</evidence>
<reference evidence="10 11" key="1">
    <citation type="journal article" date="2013" name="Genome Biol. Evol.">
        <title>Genome evolution and phylogenomic analysis of candidatus kinetoplastibacterium, the betaproteobacterial endosymbionts of strigomonas and angomonas.</title>
        <authorList>
            <person name="Alves J.M."/>
            <person name="Serrano M.G."/>
            <person name="Maia da Silva F."/>
            <person name="Voegtly L.J."/>
            <person name="Matveyev A.V."/>
            <person name="Teixeira M.M."/>
            <person name="Camargo E.P."/>
            <person name="Buck G.A."/>
        </authorList>
    </citation>
    <scope>NUCLEOTIDE SEQUENCE [LARGE SCALE GENOMIC DNA]</scope>
    <source>
        <strain evidence="10 11">TCC079E</strain>
    </source>
</reference>
<keyword evidence="4 8" id="KW-0540">Nuclease</keyword>
<evidence type="ECO:0000256" key="6">
    <source>
        <dbReference type="ARBA" id="ARBA00022839"/>
    </source>
</evidence>
<name>M1L2D8_9PROT</name>
<keyword evidence="6 8" id="KW-0269">Exonuclease</keyword>
<dbReference type="HOGENOM" id="CLU_002333_7_0_4"/>
<dbReference type="SMART" id="SM00316">
    <property type="entry name" value="S1"/>
    <property type="match status" value="1"/>
</dbReference>
<dbReference type="SUPFAM" id="SSF50249">
    <property type="entry name" value="Nucleic acid-binding proteins"/>
    <property type="match status" value="3"/>
</dbReference>
<comment type="function">
    <text evidence="8">3'-5' exoribonuclease that releases 5'-nucleoside monophosphates and is involved in maturation of structured RNAs.</text>
</comment>
<dbReference type="PANTHER" id="PTHR23355">
    <property type="entry name" value="RIBONUCLEASE"/>
    <property type="match status" value="1"/>
</dbReference>
<dbReference type="GO" id="GO:0008859">
    <property type="term" value="F:exoribonuclease II activity"/>
    <property type="evidence" value="ECO:0007669"/>
    <property type="project" value="UniProtKB-UniRule"/>
</dbReference>
<feature type="domain" description="S1 motif" evidence="9">
    <location>
        <begin position="645"/>
        <end position="726"/>
    </location>
</feature>
<organism evidence="10 11">
    <name type="scientific">Candidatus Kinetoplastidibacterium desouzai TCC079E</name>
    <dbReference type="NCBI Taxonomy" id="1208919"/>
    <lineage>
        <taxon>Bacteria</taxon>
        <taxon>Pseudomonadati</taxon>
        <taxon>Pseudomonadota</taxon>
        <taxon>Betaproteobacteria</taxon>
        <taxon>Candidatus Kinetoplastidibacterium</taxon>
    </lineage>
</organism>
<dbReference type="InterPro" id="IPR003029">
    <property type="entry name" value="S1_domain"/>
</dbReference>
<dbReference type="EC" id="3.1.13.1" evidence="8"/>
<keyword evidence="3 8" id="KW-0963">Cytoplasm</keyword>
<dbReference type="InterPro" id="IPR004476">
    <property type="entry name" value="RNase_II/RNase_R"/>
</dbReference>
<dbReference type="InterPro" id="IPR022966">
    <property type="entry name" value="RNase_II/R_CS"/>
</dbReference>
<dbReference type="OrthoDB" id="9764149at2"/>
<dbReference type="STRING" id="1208919.CDSE_0615"/>
<protein>
    <recommendedName>
        <fullName evidence="8">Ribonuclease R</fullName>
        <shortName evidence="8">RNase R</shortName>
        <ecNumber evidence="8">3.1.13.1</ecNumber>
    </recommendedName>
</protein>
<keyword evidence="5 8" id="KW-0378">Hydrolase</keyword>
<dbReference type="NCBIfam" id="TIGR02063">
    <property type="entry name" value="RNase_R"/>
    <property type="match status" value="1"/>
</dbReference>
<evidence type="ECO:0000313" key="11">
    <source>
        <dbReference type="Proteomes" id="UP000011547"/>
    </source>
</evidence>
<dbReference type="InterPro" id="IPR040476">
    <property type="entry name" value="CSD2"/>
</dbReference>